<dbReference type="AlphaFoldDB" id="A0A7W7S2H6"/>
<evidence type="ECO:0000313" key="1">
    <source>
        <dbReference type="EMBL" id="MBB4942724.1"/>
    </source>
</evidence>
<reference evidence="1 2" key="1">
    <citation type="submission" date="2020-08" db="EMBL/GenBank/DDBJ databases">
        <title>Sequencing the genomes of 1000 actinobacteria strains.</title>
        <authorList>
            <person name="Klenk H.-P."/>
        </authorList>
    </citation>
    <scope>NUCLEOTIDE SEQUENCE [LARGE SCALE GENOMIC DNA]</scope>
    <source>
        <strain evidence="1 2">DSM 43023</strain>
    </source>
</reference>
<protein>
    <submittedName>
        <fullName evidence="1">Uncharacterized protein</fullName>
    </submittedName>
</protein>
<keyword evidence="2" id="KW-1185">Reference proteome</keyword>
<evidence type="ECO:0000313" key="2">
    <source>
        <dbReference type="Proteomes" id="UP000534286"/>
    </source>
</evidence>
<name>A0A7W7S2H6_9ACTN</name>
<comment type="caution">
    <text evidence="1">The sequence shown here is derived from an EMBL/GenBank/DDBJ whole genome shotgun (WGS) entry which is preliminary data.</text>
</comment>
<accession>A0A7W7S2H6</accession>
<gene>
    <name evidence="1" type="ORF">FHR32_007124</name>
</gene>
<dbReference type="Proteomes" id="UP000534286">
    <property type="component" value="Unassembled WGS sequence"/>
</dbReference>
<dbReference type="EMBL" id="JACHJU010000004">
    <property type="protein sequence ID" value="MBB4942724.1"/>
    <property type="molecule type" value="Genomic_DNA"/>
</dbReference>
<sequence length="116" mass="11103">MAQQAVEEVVVGDGVAVGLGLGEAFGLGRVGVGGGLRAGVGGRLLVDDLVDQVADVVAVGGQRLVVGALGDGAVFVVGVGGGVLDGAARTADLFEDPIDLVEAGVGDVPGVDLRGG</sequence>
<proteinExistence type="predicted"/>
<organism evidence="1 2">
    <name type="scientific">Streptosporangium album</name>
    <dbReference type="NCBI Taxonomy" id="47479"/>
    <lineage>
        <taxon>Bacteria</taxon>
        <taxon>Bacillati</taxon>
        <taxon>Actinomycetota</taxon>
        <taxon>Actinomycetes</taxon>
        <taxon>Streptosporangiales</taxon>
        <taxon>Streptosporangiaceae</taxon>
        <taxon>Streptosporangium</taxon>
    </lineage>
</organism>